<reference evidence="8 9" key="1">
    <citation type="submission" date="2023-09" db="EMBL/GenBank/DDBJ databases">
        <authorList>
            <person name="Rey-Velasco X."/>
        </authorList>
    </citation>
    <scope>NUCLEOTIDE SEQUENCE [LARGE SCALE GENOMIC DNA]</scope>
    <source>
        <strain evidence="8 9">F394</strain>
    </source>
</reference>
<dbReference type="RefSeq" id="WP_311662912.1">
    <property type="nucleotide sequence ID" value="NZ_JAVRHT010000014.1"/>
</dbReference>
<evidence type="ECO:0000256" key="4">
    <source>
        <dbReference type="ARBA" id="ARBA00023125"/>
    </source>
</evidence>
<evidence type="ECO:0000313" key="9">
    <source>
        <dbReference type="Proteomes" id="UP001267426"/>
    </source>
</evidence>
<dbReference type="InterPro" id="IPR001207">
    <property type="entry name" value="Transposase_mutator"/>
</dbReference>
<gene>
    <name evidence="8" type="ORF">RM540_07375</name>
</gene>
<dbReference type="Proteomes" id="UP001267426">
    <property type="component" value="Unassembled WGS sequence"/>
</dbReference>
<dbReference type="Pfam" id="PF00872">
    <property type="entry name" value="Transposase_mut"/>
    <property type="match status" value="1"/>
</dbReference>
<evidence type="ECO:0000256" key="6">
    <source>
        <dbReference type="RuleBase" id="RU365089"/>
    </source>
</evidence>
<name>A0ABU3BQM6_9BACT</name>
<evidence type="ECO:0000256" key="7">
    <source>
        <dbReference type="SAM" id="MobiDB-lite"/>
    </source>
</evidence>
<evidence type="ECO:0000256" key="2">
    <source>
        <dbReference type="ARBA" id="ARBA00010961"/>
    </source>
</evidence>
<dbReference type="EMBL" id="JAVRHT010000014">
    <property type="protein sequence ID" value="MDT0631569.1"/>
    <property type="molecule type" value="Genomic_DNA"/>
</dbReference>
<comment type="similarity">
    <text evidence="2 6">Belongs to the transposase mutator family.</text>
</comment>
<feature type="region of interest" description="Disordered" evidence="7">
    <location>
        <begin position="37"/>
        <end position="56"/>
    </location>
</feature>
<keyword evidence="4 6" id="KW-0238">DNA-binding</keyword>
<organism evidence="8 9">
    <name type="scientific">Rubrivirga litoralis</name>
    <dbReference type="NCBI Taxonomy" id="3075598"/>
    <lineage>
        <taxon>Bacteria</taxon>
        <taxon>Pseudomonadati</taxon>
        <taxon>Rhodothermota</taxon>
        <taxon>Rhodothermia</taxon>
        <taxon>Rhodothermales</taxon>
        <taxon>Rubricoccaceae</taxon>
        <taxon>Rubrivirga</taxon>
    </lineage>
</organism>
<keyword evidence="6" id="KW-0814">Transposable element</keyword>
<keyword evidence="3 6" id="KW-0815">Transposition</keyword>
<keyword evidence="9" id="KW-1185">Reference proteome</keyword>
<proteinExistence type="inferred from homology"/>
<dbReference type="PANTHER" id="PTHR33217">
    <property type="entry name" value="TRANSPOSASE FOR INSERTION SEQUENCE ELEMENT IS1081"/>
    <property type="match status" value="1"/>
</dbReference>
<comment type="caution">
    <text evidence="8">The sequence shown here is derived from an EMBL/GenBank/DDBJ whole genome shotgun (WGS) entry which is preliminary data.</text>
</comment>
<dbReference type="PANTHER" id="PTHR33217:SF7">
    <property type="entry name" value="TRANSPOSASE FOR INSERTION SEQUENCE ELEMENT IS1081"/>
    <property type="match status" value="1"/>
</dbReference>
<feature type="compositionally biased region" description="Basic and acidic residues" evidence="7">
    <location>
        <begin position="45"/>
        <end position="56"/>
    </location>
</feature>
<accession>A0ABU3BQM6</accession>
<evidence type="ECO:0000256" key="3">
    <source>
        <dbReference type="ARBA" id="ARBA00022578"/>
    </source>
</evidence>
<evidence type="ECO:0000313" key="8">
    <source>
        <dbReference type="EMBL" id="MDT0631569.1"/>
    </source>
</evidence>
<dbReference type="NCBIfam" id="NF033543">
    <property type="entry name" value="transpos_IS256"/>
    <property type="match status" value="1"/>
</dbReference>
<keyword evidence="5 6" id="KW-0233">DNA recombination</keyword>
<comment type="function">
    <text evidence="1 6">Required for the transposition of the insertion element.</text>
</comment>
<evidence type="ECO:0000256" key="5">
    <source>
        <dbReference type="ARBA" id="ARBA00023172"/>
    </source>
</evidence>
<protein>
    <recommendedName>
        <fullName evidence="6">Mutator family transposase</fullName>
    </recommendedName>
</protein>
<evidence type="ECO:0000256" key="1">
    <source>
        <dbReference type="ARBA" id="ARBA00002190"/>
    </source>
</evidence>
<sequence length="395" mass="44774">MMTPDDRTNEATASLEDRVRDAIKGVLEQVMEEEMTAQLQAKHRERTERRRGERNGHYGRALTTTAGHIEQIRVPRAREMPFLTEVFERYRRMTGSLEEAVLEMYLQGVSTRKVEQITGKLSGTRISKDAVSRIVARFGEVFSEWRGRQLDRERSYPYVYLDATYLKARWAGAVRDVALLVAVGVNDQGYREVLAVEAAAGERTETWRGMLQGLVERGLRGVKLVTSDDHESIKSAVKVELPGAAWQRCVVHFERNVLAHVPQAEAEAVAADLKVVFKAARRETAESLAASFAERYGELYPKAVASLSRGLDEALTYTAFPSSHHRLIRTTNGLERVFREVKRRTRVVGVFPNEQSAETLATAVLLRVSEDWAERKYLDMDPLHALFHEPTRFAT</sequence>